<evidence type="ECO:0000313" key="3">
    <source>
        <dbReference type="Proteomes" id="UP000238196"/>
    </source>
</evidence>
<dbReference type="InterPro" id="IPR021529">
    <property type="entry name" value="DUF2798"/>
</dbReference>
<feature type="transmembrane region" description="Helical" evidence="1">
    <location>
        <begin position="20"/>
        <end position="43"/>
    </location>
</feature>
<dbReference type="Pfam" id="PF11391">
    <property type="entry name" value="DUF2798"/>
    <property type="match status" value="1"/>
</dbReference>
<feature type="transmembrane region" description="Helical" evidence="1">
    <location>
        <begin position="55"/>
        <end position="78"/>
    </location>
</feature>
<keyword evidence="1" id="KW-0812">Transmembrane</keyword>
<accession>A0A2S5KT64</accession>
<gene>
    <name evidence="2" type="ORF">C4K68_08000</name>
</gene>
<keyword evidence="1" id="KW-0472">Membrane</keyword>
<keyword evidence="1" id="KW-1133">Transmembrane helix</keyword>
<dbReference type="OrthoDB" id="4557675at2"/>
<dbReference type="AlphaFoldDB" id="A0A2S5KT64"/>
<dbReference type="EMBL" id="PRLP01000024">
    <property type="protein sequence ID" value="PPC77845.1"/>
    <property type="molecule type" value="Genomic_DNA"/>
</dbReference>
<dbReference type="Proteomes" id="UP000238196">
    <property type="component" value="Unassembled WGS sequence"/>
</dbReference>
<evidence type="ECO:0000313" key="2">
    <source>
        <dbReference type="EMBL" id="PPC77845.1"/>
    </source>
</evidence>
<name>A0A2S5KT64_9PROT</name>
<sequence length="89" mass="9786">MSNTPSPRSLLGGRKLPARYAGLVMPFFLSILMTCIVSLVSTLRGVGLAEFALELWLSAWLISWVIAFPTLLLVLPVVRRMTAALVHPH</sequence>
<proteinExistence type="predicted"/>
<evidence type="ECO:0000256" key="1">
    <source>
        <dbReference type="SAM" id="Phobius"/>
    </source>
</evidence>
<protein>
    <submittedName>
        <fullName evidence="2">DUF2798 domain-containing protein</fullName>
    </submittedName>
</protein>
<organism evidence="2 3">
    <name type="scientific">Proteobacteria bacterium 228</name>
    <dbReference type="NCBI Taxonomy" id="2083153"/>
    <lineage>
        <taxon>Bacteria</taxon>
        <taxon>Pseudomonadati</taxon>
        <taxon>Pseudomonadota</taxon>
    </lineage>
</organism>
<reference evidence="2 3" key="1">
    <citation type="submission" date="2018-02" db="EMBL/GenBank/DDBJ databases">
        <title>novel marine gammaproteobacteria from coastal saline agro ecosystem.</title>
        <authorList>
            <person name="Krishnan R."/>
            <person name="Ramesh Kumar N."/>
        </authorList>
    </citation>
    <scope>NUCLEOTIDE SEQUENCE [LARGE SCALE GENOMIC DNA]</scope>
    <source>
        <strain evidence="2 3">228</strain>
    </source>
</reference>
<comment type="caution">
    <text evidence="2">The sequence shown here is derived from an EMBL/GenBank/DDBJ whole genome shotgun (WGS) entry which is preliminary data.</text>
</comment>